<dbReference type="EnsemblPlants" id="KQK94947">
    <property type="protein sequence ID" value="KQK94947"/>
    <property type="gene ID" value="SETIT_027250mg"/>
</dbReference>
<dbReference type="Proteomes" id="UP000004995">
    <property type="component" value="Unassembled WGS sequence"/>
</dbReference>
<organism evidence="2 3">
    <name type="scientific">Setaria italica</name>
    <name type="common">Foxtail millet</name>
    <name type="synonym">Panicum italicum</name>
    <dbReference type="NCBI Taxonomy" id="4555"/>
    <lineage>
        <taxon>Eukaryota</taxon>
        <taxon>Viridiplantae</taxon>
        <taxon>Streptophyta</taxon>
        <taxon>Embryophyta</taxon>
        <taxon>Tracheophyta</taxon>
        <taxon>Spermatophyta</taxon>
        <taxon>Magnoliopsida</taxon>
        <taxon>Liliopsida</taxon>
        <taxon>Poales</taxon>
        <taxon>Poaceae</taxon>
        <taxon>PACMAD clade</taxon>
        <taxon>Panicoideae</taxon>
        <taxon>Panicodae</taxon>
        <taxon>Paniceae</taxon>
        <taxon>Cenchrinae</taxon>
        <taxon>Setaria</taxon>
    </lineage>
</organism>
<dbReference type="Gramene" id="KQK94947">
    <property type="protein sequence ID" value="KQK94947"/>
    <property type="gene ID" value="SETIT_027250mg"/>
</dbReference>
<dbReference type="HOGENOM" id="CLU_3127866_0_0_1"/>
<feature type="region of interest" description="Disordered" evidence="1">
    <location>
        <begin position="31"/>
        <end position="50"/>
    </location>
</feature>
<dbReference type="AlphaFoldDB" id="K3ZKZ4"/>
<evidence type="ECO:0000313" key="3">
    <source>
        <dbReference type="Proteomes" id="UP000004995"/>
    </source>
</evidence>
<name>K3ZKZ4_SETIT</name>
<keyword evidence="3" id="KW-1185">Reference proteome</keyword>
<protein>
    <submittedName>
        <fullName evidence="2">Uncharacterized protein</fullName>
    </submittedName>
</protein>
<sequence length="50" mass="5572">MYMGKIENFKSTQMNLVCIHVGMDEKVHELSRNARSDDISSSSIGQIALS</sequence>
<accession>K3ZKZ4</accession>
<reference evidence="2" key="2">
    <citation type="submission" date="2018-08" db="UniProtKB">
        <authorList>
            <consortium name="EnsemblPlants"/>
        </authorList>
    </citation>
    <scope>IDENTIFICATION</scope>
    <source>
        <strain evidence="2">Yugu1</strain>
    </source>
</reference>
<reference evidence="3" key="1">
    <citation type="journal article" date="2012" name="Nat. Biotechnol.">
        <title>Reference genome sequence of the model plant Setaria.</title>
        <authorList>
            <person name="Bennetzen J.L."/>
            <person name="Schmutz J."/>
            <person name="Wang H."/>
            <person name="Percifield R."/>
            <person name="Hawkins J."/>
            <person name="Pontaroli A.C."/>
            <person name="Estep M."/>
            <person name="Feng L."/>
            <person name="Vaughn J.N."/>
            <person name="Grimwood J."/>
            <person name="Jenkins J."/>
            <person name="Barry K."/>
            <person name="Lindquist E."/>
            <person name="Hellsten U."/>
            <person name="Deshpande S."/>
            <person name="Wang X."/>
            <person name="Wu X."/>
            <person name="Mitros T."/>
            <person name="Triplett J."/>
            <person name="Yang X."/>
            <person name="Ye C.Y."/>
            <person name="Mauro-Herrera M."/>
            <person name="Wang L."/>
            <person name="Li P."/>
            <person name="Sharma M."/>
            <person name="Sharma R."/>
            <person name="Ronald P.C."/>
            <person name="Panaud O."/>
            <person name="Kellogg E.A."/>
            <person name="Brutnell T.P."/>
            <person name="Doust A.N."/>
            <person name="Tuskan G.A."/>
            <person name="Rokhsar D."/>
            <person name="Devos K.M."/>
        </authorList>
    </citation>
    <scope>NUCLEOTIDE SEQUENCE [LARGE SCALE GENOMIC DNA]</scope>
    <source>
        <strain evidence="3">cv. Yugu1</strain>
    </source>
</reference>
<evidence type="ECO:0000313" key="2">
    <source>
        <dbReference type="EnsemblPlants" id="KQK94947"/>
    </source>
</evidence>
<dbReference type="EMBL" id="AGNK02005040">
    <property type="status" value="NOT_ANNOTATED_CDS"/>
    <property type="molecule type" value="Genomic_DNA"/>
</dbReference>
<evidence type="ECO:0000256" key="1">
    <source>
        <dbReference type="SAM" id="MobiDB-lite"/>
    </source>
</evidence>
<dbReference type="InParanoid" id="K3ZKZ4"/>
<proteinExistence type="predicted"/>